<feature type="chain" id="PRO_5045672344" evidence="1">
    <location>
        <begin position="21"/>
        <end position="429"/>
    </location>
</feature>
<dbReference type="SUPFAM" id="SSF82171">
    <property type="entry name" value="DPP6 N-terminal domain-like"/>
    <property type="match status" value="1"/>
</dbReference>
<protein>
    <submittedName>
        <fullName evidence="2">Uncharacterized protein</fullName>
    </submittedName>
</protein>
<keyword evidence="1" id="KW-0732">Signal</keyword>
<dbReference type="EMBL" id="BPQH01000011">
    <property type="protein sequence ID" value="GJD50857.1"/>
    <property type="molecule type" value="Genomic_DNA"/>
</dbReference>
<gene>
    <name evidence="2" type="ORF">OPKNFCMD_3605</name>
</gene>
<reference evidence="2" key="2">
    <citation type="submission" date="2021-08" db="EMBL/GenBank/DDBJ databases">
        <authorList>
            <person name="Tani A."/>
            <person name="Ola A."/>
            <person name="Ogura Y."/>
            <person name="Katsura K."/>
            <person name="Hayashi T."/>
        </authorList>
    </citation>
    <scope>NUCLEOTIDE SEQUENCE</scope>
    <source>
        <strain evidence="2">KCTC 52305</strain>
    </source>
</reference>
<sequence length="429" mass="45263">MRLLAPACAALALLAAPAAAAETSSAGEAGRIDGVRVWTLPDTPNGLHPSQSWHATGSAPNGDLYVAGMDHRTNAALYRLAAGTDRLRLVGDARSASEAARNWEPGETAEKFHTRPLWFGGKVYVATMDRSGLDDGYLSRRGFHWYAYDPAADRFGDLSAAEPGGTGLPHGGLVALAADPASNAVYGAVVPTAEIVRYDVARGTTENLGRPAGYDRPYVYAGRFMFVDSRGRLHVSAGHPGGAAGAPGAGAGRDASPYSHLHAYEPGRGMTALPDLALAQPRALETGRCFPERRACVAADDEGHVYRFSEEGPAWTFLGPVARDRPGARLWMFQVTADGRRAYAATTSYDPGAGPAALYEVDLATGASTRLCSLADLDPRLGRRTVHTGSDAWDDRGRFAFASFAADGSGDVLLTRVDPVRLKAALAAR</sequence>
<dbReference type="RefSeq" id="WP_128563680.1">
    <property type="nucleotide sequence ID" value="NZ_BPQH01000011.1"/>
</dbReference>
<evidence type="ECO:0000256" key="1">
    <source>
        <dbReference type="SAM" id="SignalP"/>
    </source>
</evidence>
<evidence type="ECO:0000313" key="3">
    <source>
        <dbReference type="Proteomes" id="UP001055167"/>
    </source>
</evidence>
<dbReference type="Proteomes" id="UP001055167">
    <property type="component" value="Unassembled WGS sequence"/>
</dbReference>
<keyword evidence="3" id="KW-1185">Reference proteome</keyword>
<reference evidence="2" key="1">
    <citation type="journal article" date="2021" name="Front. Microbiol.">
        <title>Comprehensive Comparative Genomics and Phenotyping of Methylobacterium Species.</title>
        <authorList>
            <person name="Alessa O."/>
            <person name="Ogura Y."/>
            <person name="Fujitani Y."/>
            <person name="Takami H."/>
            <person name="Hayashi T."/>
            <person name="Sahin N."/>
            <person name="Tani A."/>
        </authorList>
    </citation>
    <scope>NUCLEOTIDE SEQUENCE</scope>
    <source>
        <strain evidence="2">KCTC 52305</strain>
    </source>
</reference>
<feature type="signal peptide" evidence="1">
    <location>
        <begin position="1"/>
        <end position="20"/>
    </location>
</feature>
<evidence type="ECO:0000313" key="2">
    <source>
        <dbReference type="EMBL" id="GJD50857.1"/>
    </source>
</evidence>
<organism evidence="2 3">
    <name type="scientific">Methylobacterium crusticola</name>
    <dbReference type="NCBI Taxonomy" id="1697972"/>
    <lineage>
        <taxon>Bacteria</taxon>
        <taxon>Pseudomonadati</taxon>
        <taxon>Pseudomonadota</taxon>
        <taxon>Alphaproteobacteria</taxon>
        <taxon>Hyphomicrobiales</taxon>
        <taxon>Methylobacteriaceae</taxon>
        <taxon>Methylobacterium</taxon>
    </lineage>
</organism>
<name>A0ABQ4R255_9HYPH</name>
<comment type="caution">
    <text evidence="2">The sequence shown here is derived from an EMBL/GenBank/DDBJ whole genome shotgun (WGS) entry which is preliminary data.</text>
</comment>
<accession>A0ABQ4R255</accession>
<proteinExistence type="predicted"/>